<evidence type="ECO:0000256" key="9">
    <source>
        <dbReference type="ARBA" id="ARBA00023286"/>
    </source>
</evidence>
<keyword evidence="3 12" id="KW-0812">Transmembrane</keyword>
<dbReference type="Gene3D" id="3.40.190.10">
    <property type="entry name" value="Periplasmic binding protein-like II"/>
    <property type="match status" value="1"/>
</dbReference>
<dbReference type="GO" id="GO:0016020">
    <property type="term" value="C:membrane"/>
    <property type="evidence" value="ECO:0007669"/>
    <property type="project" value="UniProtKB-SubCell"/>
</dbReference>
<feature type="region of interest" description="Disordered" evidence="11">
    <location>
        <begin position="207"/>
        <end position="242"/>
    </location>
</feature>
<evidence type="ECO:0000256" key="5">
    <source>
        <dbReference type="ARBA" id="ARBA00023065"/>
    </source>
</evidence>
<dbReference type="PANTHER" id="PTHR18966">
    <property type="entry name" value="IONOTROPIC GLUTAMATE RECEPTOR"/>
    <property type="match status" value="1"/>
</dbReference>
<dbReference type="Pfam" id="PF00060">
    <property type="entry name" value="Lig_chan"/>
    <property type="match status" value="1"/>
</dbReference>
<protein>
    <recommendedName>
        <fullName evidence="14">Ionotropic glutamate receptor C-terminal domain-containing protein</fullName>
    </recommendedName>
</protein>
<dbReference type="OrthoDB" id="5984008at2759"/>
<dbReference type="Proteomes" id="UP000825935">
    <property type="component" value="Chromosome 15"/>
</dbReference>
<accession>A0A8T2T3H9</accession>
<evidence type="ECO:0000256" key="11">
    <source>
        <dbReference type="SAM" id="MobiDB-lite"/>
    </source>
</evidence>
<dbReference type="InterPro" id="IPR015683">
    <property type="entry name" value="Ionotropic_Glu_rcpt"/>
</dbReference>
<keyword evidence="4 12" id="KW-1133">Transmembrane helix</keyword>
<keyword evidence="10" id="KW-0407">Ion channel</keyword>
<evidence type="ECO:0000256" key="1">
    <source>
        <dbReference type="ARBA" id="ARBA00004141"/>
    </source>
</evidence>
<feature type="compositionally biased region" description="Low complexity" evidence="11">
    <location>
        <begin position="209"/>
        <end position="226"/>
    </location>
</feature>
<dbReference type="Gene3D" id="1.10.287.70">
    <property type="match status" value="1"/>
</dbReference>
<feature type="signal peptide" evidence="13">
    <location>
        <begin position="1"/>
        <end position="21"/>
    </location>
</feature>
<dbReference type="Pfam" id="PF10613">
    <property type="entry name" value="Lig_chan-Glu_bd"/>
    <property type="match status" value="1"/>
</dbReference>
<comment type="caution">
    <text evidence="15">The sequence shown here is derived from an EMBL/GenBank/DDBJ whole genome shotgun (WGS) entry which is preliminary data.</text>
</comment>
<evidence type="ECO:0000313" key="15">
    <source>
        <dbReference type="EMBL" id="KAH7404272.1"/>
    </source>
</evidence>
<evidence type="ECO:0000313" key="16">
    <source>
        <dbReference type="Proteomes" id="UP000825935"/>
    </source>
</evidence>
<keyword evidence="16" id="KW-1185">Reference proteome</keyword>
<sequence>MREIRVSLLFCTCSFLLCCYAENTALDVAAKCKNILLARDIKPRIYSVNDTLRVVIPWKKGYKEFVNFRPDTCIVDGFSVQVFLQALYHMQQHSAPLAYQFVVHGNGTYTPAYDEMLDMLVRNEVDIVVADLTITKERAERVAFTAPHMPSSLAMVTTYSYGSARTVWEFAKPFSTHVWLALLGSFLVTSAALFYLEDKNPDFFTTSKGSVTGSTHGAGSTTSGYSLKQSAPDALVHDKDEQASASSFRATHTLSAEVSAQHDSAQNELMEDPTAIASTSAAAYKDISDDRALTRIEPSYEVREDRVRNKNIIKHDSFSALQPIGVPIYDEASISRRITNSFWFTSMCVFQSQQESVRTHLGRIVTVMWLFLMLLFNSSYTASLASLLSAEKRFPSIKSFSALQRDANIPIGYQRGSFMEHYLKNLQMDENRLEAFDATEEFDEALRKGPGAPGGIGAALDELPYVQILVRSQCALTIASNIEDGLPTFGGFGFALRKGDPLVDEISKMILELGEAGTLQMLQNGLNVGSDKNSECGSDSDIVPLGIKSFAGLFGIIACVYLLCVLLRTVMKSTKCQNLRELSLSPIPRSMKNPGT</sequence>
<evidence type="ECO:0000256" key="13">
    <source>
        <dbReference type="SAM" id="SignalP"/>
    </source>
</evidence>
<dbReference type="SMART" id="SM00079">
    <property type="entry name" value="PBPe"/>
    <property type="match status" value="1"/>
</dbReference>
<gene>
    <name evidence="15" type="ORF">KP509_15G018800</name>
</gene>
<keyword evidence="6 12" id="KW-0472">Membrane</keyword>
<keyword evidence="2" id="KW-0813">Transport</keyword>
<dbReference type="AlphaFoldDB" id="A0A8T2T3H9"/>
<feature type="transmembrane region" description="Helical" evidence="12">
    <location>
        <begin position="367"/>
        <end position="388"/>
    </location>
</feature>
<keyword evidence="5" id="KW-0406">Ion transport</keyword>
<evidence type="ECO:0000256" key="3">
    <source>
        <dbReference type="ARBA" id="ARBA00022692"/>
    </source>
</evidence>
<keyword evidence="9" id="KW-1071">Ligand-gated ion channel</keyword>
<reference evidence="15" key="1">
    <citation type="submission" date="2021-08" db="EMBL/GenBank/DDBJ databases">
        <title>WGS assembly of Ceratopteris richardii.</title>
        <authorList>
            <person name="Marchant D.B."/>
            <person name="Chen G."/>
            <person name="Jenkins J."/>
            <person name="Shu S."/>
            <person name="Leebens-Mack J."/>
            <person name="Grimwood J."/>
            <person name="Schmutz J."/>
            <person name="Soltis P."/>
            <person name="Soltis D."/>
            <person name="Chen Z.-H."/>
        </authorList>
    </citation>
    <scope>NUCLEOTIDE SEQUENCE</scope>
    <source>
        <strain evidence="15">Whitten #5841</strain>
        <tissue evidence="15">Leaf</tissue>
    </source>
</reference>
<evidence type="ECO:0000256" key="4">
    <source>
        <dbReference type="ARBA" id="ARBA00022989"/>
    </source>
</evidence>
<dbReference type="InterPro" id="IPR019594">
    <property type="entry name" value="Glu/Gly-bd"/>
</dbReference>
<evidence type="ECO:0000259" key="14">
    <source>
        <dbReference type="SMART" id="SM00079"/>
    </source>
</evidence>
<organism evidence="15 16">
    <name type="scientific">Ceratopteris richardii</name>
    <name type="common">Triangle waterfern</name>
    <dbReference type="NCBI Taxonomy" id="49495"/>
    <lineage>
        <taxon>Eukaryota</taxon>
        <taxon>Viridiplantae</taxon>
        <taxon>Streptophyta</taxon>
        <taxon>Embryophyta</taxon>
        <taxon>Tracheophyta</taxon>
        <taxon>Polypodiopsida</taxon>
        <taxon>Polypodiidae</taxon>
        <taxon>Polypodiales</taxon>
        <taxon>Pteridineae</taxon>
        <taxon>Pteridaceae</taxon>
        <taxon>Parkerioideae</taxon>
        <taxon>Ceratopteris</taxon>
    </lineage>
</organism>
<keyword evidence="7" id="KW-0675">Receptor</keyword>
<keyword evidence="8" id="KW-0325">Glycoprotein</keyword>
<feature type="transmembrane region" description="Helical" evidence="12">
    <location>
        <begin position="178"/>
        <end position="196"/>
    </location>
</feature>
<feature type="domain" description="Ionotropic glutamate receptor C-terminal" evidence="14">
    <location>
        <begin position="51"/>
        <end position="525"/>
    </location>
</feature>
<proteinExistence type="predicted"/>
<dbReference type="SUPFAM" id="SSF53850">
    <property type="entry name" value="Periplasmic binding protein-like II"/>
    <property type="match status" value="1"/>
</dbReference>
<feature type="transmembrane region" description="Helical" evidence="12">
    <location>
        <begin position="550"/>
        <end position="570"/>
    </location>
</feature>
<comment type="subcellular location">
    <subcellularLocation>
        <location evidence="1">Membrane</location>
        <topology evidence="1">Multi-pass membrane protein</topology>
    </subcellularLocation>
</comment>
<evidence type="ECO:0000256" key="7">
    <source>
        <dbReference type="ARBA" id="ARBA00023170"/>
    </source>
</evidence>
<dbReference type="GO" id="GO:0015276">
    <property type="term" value="F:ligand-gated monoatomic ion channel activity"/>
    <property type="evidence" value="ECO:0007669"/>
    <property type="project" value="InterPro"/>
</dbReference>
<evidence type="ECO:0000256" key="8">
    <source>
        <dbReference type="ARBA" id="ARBA00023180"/>
    </source>
</evidence>
<keyword evidence="13" id="KW-0732">Signal</keyword>
<evidence type="ECO:0000256" key="12">
    <source>
        <dbReference type="SAM" id="Phobius"/>
    </source>
</evidence>
<feature type="chain" id="PRO_5035943181" description="Ionotropic glutamate receptor C-terminal domain-containing protein" evidence="13">
    <location>
        <begin position="22"/>
        <end position="596"/>
    </location>
</feature>
<evidence type="ECO:0000256" key="6">
    <source>
        <dbReference type="ARBA" id="ARBA00023136"/>
    </source>
</evidence>
<dbReference type="EMBL" id="CM035420">
    <property type="protein sequence ID" value="KAH7404272.1"/>
    <property type="molecule type" value="Genomic_DNA"/>
</dbReference>
<dbReference type="InterPro" id="IPR001320">
    <property type="entry name" value="Iontro_rcpt_C"/>
</dbReference>
<name>A0A8T2T3H9_CERRI</name>
<evidence type="ECO:0000256" key="2">
    <source>
        <dbReference type="ARBA" id="ARBA00022448"/>
    </source>
</evidence>
<evidence type="ECO:0000256" key="10">
    <source>
        <dbReference type="ARBA" id="ARBA00023303"/>
    </source>
</evidence>